<evidence type="ECO:0008006" key="8">
    <source>
        <dbReference type="Google" id="ProtNLM"/>
    </source>
</evidence>
<dbReference type="InterPro" id="IPR014001">
    <property type="entry name" value="Helicase_ATP-bd"/>
</dbReference>
<dbReference type="GO" id="GO:0016787">
    <property type="term" value="F:hydrolase activity"/>
    <property type="evidence" value="ECO:0007669"/>
    <property type="project" value="UniProtKB-KW"/>
</dbReference>
<keyword evidence="1" id="KW-0547">Nucleotide-binding</keyword>
<dbReference type="GO" id="GO:0008094">
    <property type="term" value="F:ATP-dependent activity, acting on DNA"/>
    <property type="evidence" value="ECO:0007669"/>
    <property type="project" value="TreeGrafter"/>
</dbReference>
<name>A0A7S4F8Y6_CHRCT</name>
<dbReference type="EMBL" id="HBIZ01053090">
    <property type="protein sequence ID" value="CAE0781301.1"/>
    <property type="molecule type" value="Transcribed_RNA"/>
</dbReference>
<dbReference type="InterPro" id="IPR000330">
    <property type="entry name" value="SNF2_N"/>
</dbReference>
<dbReference type="InterPro" id="IPR027417">
    <property type="entry name" value="P-loop_NTPase"/>
</dbReference>
<evidence type="ECO:0000256" key="3">
    <source>
        <dbReference type="ARBA" id="ARBA00022840"/>
    </source>
</evidence>
<dbReference type="SUPFAM" id="SSF52540">
    <property type="entry name" value="P-loop containing nucleoside triphosphate hydrolases"/>
    <property type="match status" value="2"/>
</dbReference>
<dbReference type="Pfam" id="PF00176">
    <property type="entry name" value="SNF2-rel_dom"/>
    <property type="match status" value="1"/>
</dbReference>
<accession>A0A7S4F8Y6</accession>
<dbReference type="SMART" id="SM00739">
    <property type="entry name" value="KOW"/>
    <property type="match status" value="2"/>
</dbReference>
<gene>
    <name evidence="7" type="ORF">PCAR00345_LOCUS33965</name>
</gene>
<dbReference type="SMART" id="SM00490">
    <property type="entry name" value="HELICc"/>
    <property type="match status" value="1"/>
</dbReference>
<dbReference type="CDD" id="cd17919">
    <property type="entry name" value="DEXHc_Snf"/>
    <property type="match status" value="1"/>
</dbReference>
<dbReference type="AlphaFoldDB" id="A0A7S4F8Y6"/>
<dbReference type="Gene3D" id="3.40.50.10810">
    <property type="entry name" value="Tandem AAA-ATPase domain"/>
    <property type="match status" value="1"/>
</dbReference>
<dbReference type="PROSITE" id="PS51192">
    <property type="entry name" value="HELICASE_ATP_BIND_1"/>
    <property type="match status" value="1"/>
</dbReference>
<feature type="domain" description="Helicase ATP-binding" evidence="5">
    <location>
        <begin position="451"/>
        <end position="613"/>
    </location>
</feature>
<dbReference type="PROSITE" id="PS51194">
    <property type="entry name" value="HELICASE_CTER"/>
    <property type="match status" value="1"/>
</dbReference>
<dbReference type="PANTHER" id="PTHR45626">
    <property type="entry name" value="TRANSCRIPTION TERMINATION FACTOR 2-RELATED"/>
    <property type="match status" value="1"/>
</dbReference>
<dbReference type="InterPro" id="IPR038718">
    <property type="entry name" value="SNF2-like_sf"/>
</dbReference>
<dbReference type="Pfam" id="PF00271">
    <property type="entry name" value="Helicase_C"/>
    <property type="match status" value="1"/>
</dbReference>
<dbReference type="GO" id="GO:0006281">
    <property type="term" value="P:DNA repair"/>
    <property type="evidence" value="ECO:0007669"/>
    <property type="project" value="TreeGrafter"/>
</dbReference>
<dbReference type="InterPro" id="IPR001650">
    <property type="entry name" value="Helicase_C-like"/>
</dbReference>
<dbReference type="CDD" id="cd18793">
    <property type="entry name" value="SF2_C_SNF"/>
    <property type="match status" value="1"/>
</dbReference>
<keyword evidence="3" id="KW-0067">ATP-binding</keyword>
<feature type="domain" description="Helicase C-terminal" evidence="6">
    <location>
        <begin position="216"/>
        <end position="386"/>
    </location>
</feature>
<dbReference type="GO" id="GO:0005634">
    <property type="term" value="C:nucleus"/>
    <property type="evidence" value="ECO:0007669"/>
    <property type="project" value="TreeGrafter"/>
</dbReference>
<dbReference type="Gene3D" id="3.40.50.300">
    <property type="entry name" value="P-loop containing nucleotide triphosphate hydrolases"/>
    <property type="match status" value="1"/>
</dbReference>
<evidence type="ECO:0000259" key="5">
    <source>
        <dbReference type="PROSITE" id="PS51192"/>
    </source>
</evidence>
<proteinExistence type="predicted"/>
<protein>
    <recommendedName>
        <fullName evidence="8">Helicase C-terminal domain-containing protein</fullName>
    </recommendedName>
</protein>
<feature type="region of interest" description="Disordered" evidence="4">
    <location>
        <begin position="696"/>
        <end position="732"/>
    </location>
</feature>
<dbReference type="GO" id="GO:0005524">
    <property type="term" value="F:ATP binding"/>
    <property type="evidence" value="ECO:0007669"/>
    <property type="project" value="UniProtKB-KW"/>
</dbReference>
<organism evidence="7">
    <name type="scientific">Chrysotila carterae</name>
    <name type="common">Marine alga</name>
    <name type="synonym">Syracosphaera carterae</name>
    <dbReference type="NCBI Taxonomy" id="13221"/>
    <lineage>
        <taxon>Eukaryota</taxon>
        <taxon>Haptista</taxon>
        <taxon>Haptophyta</taxon>
        <taxon>Prymnesiophyceae</taxon>
        <taxon>Isochrysidales</taxon>
        <taxon>Isochrysidaceae</taxon>
        <taxon>Chrysotila</taxon>
    </lineage>
</organism>
<dbReference type="SMART" id="SM00487">
    <property type="entry name" value="DEXDc"/>
    <property type="match status" value="1"/>
</dbReference>
<sequence length="750" mass="81764">MNVAPGQIVKITGGKYKDQDATVVSCAEKMVKVKLSKSGEEKQIGRMNVTPQNPAQIADRQAPAIVPAPPPATQPTQESIEGDQDAAVLQSTTRPRLEPGELVTITSRTYKNQSASVVSYTAKMVNVIVDGKEVRVSQRSVTRQGQAGVQQPEANVTAAEQTAYAVQLKSATTDEDIEATLKLQDAAAIAARILAGDEEGVFHRTFRIEECDTAAEYEQALQASKHRVGDSHIANKVVVFSTYHRVLNAAQKAFEAALVSHGVHGVDCDGRLDGTVSEARRQEVVRKFTSADSPALLFATTGTGGVGLNLQSANVVMLLDPMWSPALERQALERVWRIGSPHKAVYTYFFRVRDTVDEDFQEIKDEKQIMEDDFYGELDDGVEMASAIETERSSLRGTRSAAQGQYAMLDEELKHALRPSSSSCGTGIGFNLYRHQSVGIRWMQRQERGENPLAPGVTGGVLADEMGLGKTVQCLSVVALDVAAGASKPTLIVCPKALFATWQNEAQRFHRRFRVRVWHGSQKTVLKEMIRKAQGSSDVLLTNYDSLRDKLELLLGVEWRRVVLDESHAINNSQNGFDAACKLIADSRWSLSGTPIKNKSKDFNKHLVFIRAPLDSALRGVALRRTKLDVAFRCGLGLPTCYRDASGWRSLTPEERAAYSENVPEAKGFGRIVKGIESTSFVPKMRSALDVKCPDHLTPAKSSMANGEDQPEASSSDRTQAGPKVLGAAADLRGNQGSLSKAIDFSVDVP</sequence>
<dbReference type="InterPro" id="IPR050628">
    <property type="entry name" value="SNF2_RAD54_helicase_TF"/>
</dbReference>
<dbReference type="InterPro" id="IPR005824">
    <property type="entry name" value="KOW"/>
</dbReference>
<dbReference type="InterPro" id="IPR049730">
    <property type="entry name" value="SNF2/RAD54-like_C"/>
</dbReference>
<keyword evidence="2" id="KW-0378">Hydrolase</keyword>
<evidence type="ECO:0000256" key="2">
    <source>
        <dbReference type="ARBA" id="ARBA00022801"/>
    </source>
</evidence>
<evidence type="ECO:0000256" key="4">
    <source>
        <dbReference type="SAM" id="MobiDB-lite"/>
    </source>
</evidence>
<evidence type="ECO:0000259" key="6">
    <source>
        <dbReference type="PROSITE" id="PS51194"/>
    </source>
</evidence>
<evidence type="ECO:0000256" key="1">
    <source>
        <dbReference type="ARBA" id="ARBA00022741"/>
    </source>
</evidence>
<evidence type="ECO:0000313" key="7">
    <source>
        <dbReference type="EMBL" id="CAE0781301.1"/>
    </source>
</evidence>
<reference evidence="7" key="1">
    <citation type="submission" date="2021-01" db="EMBL/GenBank/DDBJ databases">
        <authorList>
            <person name="Corre E."/>
            <person name="Pelletier E."/>
            <person name="Niang G."/>
            <person name="Scheremetjew M."/>
            <person name="Finn R."/>
            <person name="Kale V."/>
            <person name="Holt S."/>
            <person name="Cochrane G."/>
            <person name="Meng A."/>
            <person name="Brown T."/>
            <person name="Cohen L."/>
        </authorList>
    </citation>
    <scope>NUCLEOTIDE SEQUENCE</scope>
    <source>
        <strain evidence="7">CCMP645</strain>
    </source>
</reference>